<dbReference type="Pfam" id="PF07940">
    <property type="entry name" value="Hepar_II_III_C"/>
    <property type="match status" value="1"/>
</dbReference>
<dbReference type="Gene3D" id="2.70.98.70">
    <property type="match status" value="1"/>
</dbReference>
<dbReference type="Pfam" id="PF02018">
    <property type="entry name" value="CBM_4_9"/>
    <property type="match status" value="1"/>
</dbReference>
<dbReference type="RefSeq" id="WP_209968677.1">
    <property type="nucleotide sequence ID" value="NZ_JAGGLB010000001.1"/>
</dbReference>
<gene>
    <name evidence="6" type="ORF">J2Z66_000181</name>
</gene>
<organism evidence="6 7">
    <name type="scientific">Paenibacillus eucommiae</name>
    <dbReference type="NCBI Taxonomy" id="1355755"/>
    <lineage>
        <taxon>Bacteria</taxon>
        <taxon>Bacillati</taxon>
        <taxon>Bacillota</taxon>
        <taxon>Bacilli</taxon>
        <taxon>Bacillales</taxon>
        <taxon>Paenibacillaceae</taxon>
        <taxon>Paenibacillus</taxon>
    </lineage>
</organism>
<comment type="caution">
    <text evidence="6">The sequence shown here is derived from an EMBL/GenBank/DDBJ whole genome shotgun (WGS) entry which is preliminary data.</text>
</comment>
<feature type="domain" description="SLH" evidence="5">
    <location>
        <begin position="1503"/>
        <end position="1561"/>
    </location>
</feature>
<sequence length="1699" mass="184914">MMKKKLISQLLIFMIVCSSMIIPAGSAKVQAAAELLPNADFEEVVSAKPGQWVEGASGSVTSISDSVYVRSGNYSVKLDDTSAITSTEIESAHIPVTPGTTYRASVYAYDVEGTSQFYLQYWNSSNERIGAQYVSNPSQNQWNRLEIVGEAPAGTTYATLLLYLHMTNVGTSYFDNASLQAALSASDPNFGFEDVISGKPGNWSDFEGNSLYQSVTDIVYSGTYSVKLDDPSPVHATGMRSVHLPITPGEAYRASVMNYNVSGVSQLYLEYWNSSDERIDVVVGTNSASGSWQQLVLNRAAPPDAAYATILLYLHGTNIGSAYFDEAVFGPAPTEPLREFPLLVNDHPRLFFTSSDLPALRAKANDDVHTAFGLTGKQIWTSLENKARPYLDETDFTIHYYDEFRVTFPLPPEQPGPIPNPPGFETIGYPYWTAMSRAIEDRLEALSLAYVITQEQAFADKAKQYLLAMTTWDSWTDVGSQCEGITCLDTAHITLGVSMAYDTLYDLLTEVERTQIENALESKGLIPLYIDSTGRVDNNIEALRAIALGVGATAVLGKLPNANKYLTRAANYYQWYMDSRMSSGQQEGLMYSAYTMDNMMRAIDSISRATGLSEFIDHPYLNDFIVRWLTYFLVPGGGDWAKFSDSQYGSYSVPTLSVINNRLQDGHAGWYMDETRTESDLFMRFLYFNPQPVITQPDDWPASAVLDEIGWAALRSGWENDDTLFAFTSNNSRLGHNHYDQNSFQIGINRSWIAADPGYQDYTPGPANDFTVRMGHSTIQVDGQGQSELGGGSLTKGMLSPTYDYVKGSAAGAYTSPKLEKFDRHIVYMKPDYFVMFDDLKADIPRTFDWVLYNGGLSEMAVDGQTVPFGQTTQGNNLYVNNGRAALTAKFLSSSPMPITTQLYPGAESYGYSSKVSSGAPATDFRYLTVLKAAPVHVEGQYRATELLPPLETSSKLVKVVEAANTQLVFYRADTVGDYMTLEFNVDEAGTYALDTMFIQSPSYGKVQTYLDGQQIGGVYDGYNAEVQAAGPFHHGDVTLQAGTHTIRYEIVGKNAASDNYFLGVDTIKLTLAGSGGDPEPQIEKEIAAERVQGIGAIGAKIEREDNDATTDYVLFKTEGSEYLIEGIHSDADQSVVSRKGTGDVTGYKLSGGTFLQDDCVVLLQGEEPFNAAFDFIADTMEWQGIVELKQAQSLQLHASSAGQVMLDGNQLGSSEYSFDPANKLLTIQLSAGVYQIVVSEETTPSPTTTPTPTPSPTSTPVPTSTPTPSPTPSMPPANSSSGKGIGEGSDHGAEGRSKIRDISTDELKAAKDGKIEIVLSADTGEIILPSDAGKMLNGNRLMVTAGDVRVEITSELLMHAAAGASESEGKQGRFSLKMAALSTSDANQMLGRAAGNIYAQLNAASPVYDIAVSLITADGRRIAIGKFDHLLKVGFKIPSNADRQLLGIYLVGEAGQLEYKGGAIEGNWMETTGITDVTEMTKMMKKTETKEGLAGRYALLEYDKTFLDIPAGFWAAKVIKVLSAHHLIEGVDDEHFAPQRPITRAEFTALLVRILGVNEQADVPFSDVQPGDWYAAAIASAVKAGLVNGVSGNRFAPNEPVSREQMAVLLLRAYEWKTGKKLSNEVKVTGITSVITSGAGFKEFVDQADASEWARPFIQAAAENGIVQGKLNSRFAPKDATSRAEIAQAVYNLLEKIK</sequence>
<protein>
    <recommendedName>
        <fullName evidence="5">SLH domain-containing protein</fullName>
    </recommendedName>
</protein>
<dbReference type="InterPro" id="IPR001119">
    <property type="entry name" value="SLH_dom"/>
</dbReference>
<dbReference type="InterPro" id="IPR008929">
    <property type="entry name" value="Chondroitin_lyas"/>
</dbReference>
<dbReference type="SUPFAM" id="SSF49785">
    <property type="entry name" value="Galactose-binding domain-like"/>
    <property type="match status" value="3"/>
</dbReference>
<proteinExistence type="predicted"/>
<dbReference type="InterPro" id="IPR003305">
    <property type="entry name" value="CenC_carb-bd"/>
</dbReference>
<feature type="region of interest" description="Disordered" evidence="3">
    <location>
        <begin position="1242"/>
        <end position="1302"/>
    </location>
</feature>
<dbReference type="SUPFAM" id="SSF48230">
    <property type="entry name" value="Chondroitin AC/alginate lyase"/>
    <property type="match status" value="1"/>
</dbReference>
<dbReference type="InterPro" id="IPR032518">
    <property type="entry name" value="HepII_N"/>
</dbReference>
<evidence type="ECO:0000313" key="6">
    <source>
        <dbReference type="EMBL" id="MBP1988586.1"/>
    </source>
</evidence>
<evidence type="ECO:0000313" key="7">
    <source>
        <dbReference type="Proteomes" id="UP001519287"/>
    </source>
</evidence>
<feature type="chain" id="PRO_5046976365" description="SLH domain-containing protein" evidence="4">
    <location>
        <begin position="25"/>
        <end position="1699"/>
    </location>
</feature>
<evidence type="ECO:0000259" key="5">
    <source>
        <dbReference type="PROSITE" id="PS51272"/>
    </source>
</evidence>
<keyword evidence="4" id="KW-0732">Signal</keyword>
<reference evidence="6 7" key="1">
    <citation type="submission" date="2021-03" db="EMBL/GenBank/DDBJ databases">
        <title>Genomic Encyclopedia of Type Strains, Phase IV (KMG-IV): sequencing the most valuable type-strain genomes for metagenomic binning, comparative biology and taxonomic classification.</title>
        <authorList>
            <person name="Goeker M."/>
        </authorList>
    </citation>
    <scope>NUCLEOTIDE SEQUENCE [LARGE SCALE GENOMIC DNA]</scope>
    <source>
        <strain evidence="6 7">DSM 26048</strain>
    </source>
</reference>
<evidence type="ECO:0000256" key="1">
    <source>
        <dbReference type="ARBA" id="ARBA00004196"/>
    </source>
</evidence>
<evidence type="ECO:0000256" key="4">
    <source>
        <dbReference type="SAM" id="SignalP"/>
    </source>
</evidence>
<feature type="signal peptide" evidence="4">
    <location>
        <begin position="1"/>
        <end position="24"/>
    </location>
</feature>
<dbReference type="PANTHER" id="PTHR43308:SF5">
    <property type="entry name" value="S-LAYER PROTEIN _ PEPTIDOGLYCAN ENDO-BETA-N-ACETYLGLUCOSAMINIDASE"/>
    <property type="match status" value="1"/>
</dbReference>
<dbReference type="Gene3D" id="2.60.120.260">
    <property type="entry name" value="Galactose-binding domain-like"/>
    <property type="match status" value="3"/>
</dbReference>
<dbReference type="Gene3D" id="1.50.10.100">
    <property type="entry name" value="Chondroitin AC/alginate lyase"/>
    <property type="match status" value="1"/>
</dbReference>
<dbReference type="InterPro" id="IPR008979">
    <property type="entry name" value="Galactose-bd-like_sf"/>
</dbReference>
<dbReference type="PROSITE" id="PS51272">
    <property type="entry name" value="SLH"/>
    <property type="match status" value="3"/>
</dbReference>
<feature type="compositionally biased region" description="Pro residues" evidence="3">
    <location>
        <begin position="1248"/>
        <end position="1276"/>
    </location>
</feature>
<evidence type="ECO:0000256" key="3">
    <source>
        <dbReference type="SAM" id="MobiDB-lite"/>
    </source>
</evidence>
<feature type="domain" description="SLH" evidence="5">
    <location>
        <begin position="1562"/>
        <end position="1625"/>
    </location>
</feature>
<dbReference type="Pfam" id="PF16332">
    <property type="entry name" value="DUF4962"/>
    <property type="match status" value="1"/>
</dbReference>
<dbReference type="EMBL" id="JAGGLB010000001">
    <property type="protein sequence ID" value="MBP1988586.1"/>
    <property type="molecule type" value="Genomic_DNA"/>
</dbReference>
<dbReference type="Pfam" id="PF00395">
    <property type="entry name" value="SLH"/>
    <property type="match status" value="3"/>
</dbReference>
<comment type="subcellular location">
    <subcellularLocation>
        <location evidence="1">Cell envelope</location>
    </subcellularLocation>
</comment>
<dbReference type="Proteomes" id="UP001519287">
    <property type="component" value="Unassembled WGS sequence"/>
</dbReference>
<dbReference type="PANTHER" id="PTHR43308">
    <property type="entry name" value="OUTER MEMBRANE PROTEIN ALPHA-RELATED"/>
    <property type="match status" value="1"/>
</dbReference>
<accession>A0ABS4INT1</accession>
<feature type="compositionally biased region" description="Basic and acidic residues" evidence="3">
    <location>
        <begin position="1289"/>
        <end position="1302"/>
    </location>
</feature>
<dbReference type="InterPro" id="IPR051465">
    <property type="entry name" value="Cell_Envelope_Struct_Comp"/>
</dbReference>
<feature type="domain" description="SLH" evidence="5">
    <location>
        <begin position="1642"/>
        <end position="1699"/>
    </location>
</feature>
<keyword evidence="2" id="KW-0378">Hydrolase</keyword>
<evidence type="ECO:0000256" key="2">
    <source>
        <dbReference type="ARBA" id="ARBA00022801"/>
    </source>
</evidence>
<dbReference type="InterPro" id="IPR012480">
    <property type="entry name" value="Hepar_II_III_C"/>
</dbReference>
<name>A0ABS4INT1_9BACL</name>
<keyword evidence="7" id="KW-1185">Reference proteome</keyword>